<dbReference type="RefSeq" id="WP_197115332.1">
    <property type="nucleotide sequence ID" value="NZ_JACBXQ010000003.1"/>
</dbReference>
<evidence type="ECO:0000256" key="1">
    <source>
        <dbReference type="ARBA" id="ARBA00007125"/>
    </source>
</evidence>
<feature type="domain" description="Ppx/GppA phosphatase N-terminal" evidence="2">
    <location>
        <begin position="29"/>
        <end position="310"/>
    </location>
</feature>
<dbReference type="InterPro" id="IPR043129">
    <property type="entry name" value="ATPase_NBD"/>
</dbReference>
<dbReference type="Gene3D" id="3.30.420.150">
    <property type="entry name" value="Exopolyphosphatase. Domain 2"/>
    <property type="match status" value="1"/>
</dbReference>
<dbReference type="CDD" id="cd24052">
    <property type="entry name" value="ASKHA_NBD_HpPPX-GppA-like"/>
    <property type="match status" value="1"/>
</dbReference>
<dbReference type="Gene3D" id="3.30.420.40">
    <property type="match status" value="1"/>
</dbReference>
<proteinExistence type="inferred from homology"/>
<gene>
    <name evidence="4" type="ORF">HZY91_05820</name>
</gene>
<dbReference type="EMBL" id="JACBXQ010000003">
    <property type="protein sequence ID" value="MBG9986409.1"/>
    <property type="molecule type" value="Genomic_DNA"/>
</dbReference>
<keyword evidence="5" id="KW-1185">Reference proteome</keyword>
<dbReference type="SUPFAM" id="SSF109604">
    <property type="entry name" value="HD-domain/PDEase-like"/>
    <property type="match status" value="1"/>
</dbReference>
<dbReference type="InterPro" id="IPR003695">
    <property type="entry name" value="Ppx_GppA_N"/>
</dbReference>
<dbReference type="Proteomes" id="UP000721415">
    <property type="component" value="Unassembled WGS sequence"/>
</dbReference>
<comment type="caution">
    <text evidence="4">The sequence shown here is derived from an EMBL/GenBank/DDBJ whole genome shotgun (WGS) entry which is preliminary data.</text>
</comment>
<reference evidence="4 5" key="1">
    <citation type="submission" date="2020-07" db="EMBL/GenBank/DDBJ databases">
        <title>Facklamia lactis sp. nov., isolated from raw milk.</title>
        <authorList>
            <person name="Doll E.V."/>
            <person name="Huptas C."/>
            <person name="Staib L."/>
            <person name="Wenning M."/>
            <person name="Scherer S."/>
        </authorList>
    </citation>
    <scope>NUCLEOTIDE SEQUENCE [LARGE SCALE GENOMIC DNA]</scope>
    <source>
        <strain evidence="4 5">DSM 111018</strain>
    </source>
</reference>
<feature type="domain" description="Ppx/GppA phosphatase C-terminal" evidence="3">
    <location>
        <begin position="321"/>
        <end position="478"/>
    </location>
</feature>
<dbReference type="PANTHER" id="PTHR30005">
    <property type="entry name" value="EXOPOLYPHOSPHATASE"/>
    <property type="match status" value="1"/>
</dbReference>
<comment type="similarity">
    <text evidence="1">Belongs to the GppA/Ppx family.</text>
</comment>
<dbReference type="PANTHER" id="PTHR30005:SF0">
    <property type="entry name" value="RETROGRADE REGULATION PROTEIN 2"/>
    <property type="match status" value="1"/>
</dbReference>
<dbReference type="SUPFAM" id="SSF53067">
    <property type="entry name" value="Actin-like ATPase domain"/>
    <property type="match status" value="2"/>
</dbReference>
<dbReference type="InterPro" id="IPR050273">
    <property type="entry name" value="GppA/Ppx_hydrolase"/>
</dbReference>
<evidence type="ECO:0000259" key="2">
    <source>
        <dbReference type="Pfam" id="PF02541"/>
    </source>
</evidence>
<evidence type="ECO:0000313" key="4">
    <source>
        <dbReference type="EMBL" id="MBG9986409.1"/>
    </source>
</evidence>
<organism evidence="4 5">
    <name type="scientific">Facklamia lactis</name>
    <dbReference type="NCBI Taxonomy" id="2749967"/>
    <lineage>
        <taxon>Bacteria</taxon>
        <taxon>Bacillati</taxon>
        <taxon>Bacillota</taxon>
        <taxon>Bacilli</taxon>
        <taxon>Lactobacillales</taxon>
        <taxon>Aerococcaceae</taxon>
        <taxon>Facklamia</taxon>
    </lineage>
</organism>
<sequence>MYSNKIGLIDIGSNTIRLVIYGINEFYDINEVTNLKTPARLSRFLVKDNHAKVVMNQEGINLLTETLAGFSHTAKAHQVNDLLIMATAAIRQSANQAQILETVKQETGIDIKILTEEQEASYGQYAIAHTMSLRNIVTIDIGGGSCELTLVEDKQLKEFHSFPFGVVSLKEMFFQDRSHNDPKAIEEARAYIKKQFKSIPWLKKIRYPIVAVGGSARNIAQVHQRLQHYPIAGIHGYRLSEFNLLTTLELFASTSYEEMDNIDGLSSDRTDLIIQANLAFLELIHTVKAPTLYISNQGLREGIIMHYLNDHYNQPIHPDLVKVRSIQKVCRDFKINTKAATIRTNIVLTLYRQLCDLGQMEYSYSQHLELELASYLYHCGQFISQEADSQHTFYLLSNMNLEGFSHKYRVRLALLSSFRNKSLLYQYCDNFVNWFNESELFQLQQLGGLIKFSEALNDSQTAPIHHLEIVAEHNQYRLDIYHHGPIVAEQYRAERHLKHLERALDDHIRLNYIETPLNQ</sequence>
<name>A0ABS0LQX7_9LACT</name>
<dbReference type="Pfam" id="PF02541">
    <property type="entry name" value="Ppx-GppA"/>
    <property type="match status" value="1"/>
</dbReference>
<dbReference type="Pfam" id="PF21447">
    <property type="entry name" value="Ppx-GppA_III"/>
    <property type="match status" value="1"/>
</dbReference>
<dbReference type="InterPro" id="IPR048950">
    <property type="entry name" value="Ppx_GppA_C"/>
</dbReference>
<evidence type="ECO:0000313" key="5">
    <source>
        <dbReference type="Proteomes" id="UP000721415"/>
    </source>
</evidence>
<evidence type="ECO:0000259" key="3">
    <source>
        <dbReference type="Pfam" id="PF21447"/>
    </source>
</evidence>
<dbReference type="Gene3D" id="1.10.3210.10">
    <property type="entry name" value="Hypothetical protein af1432"/>
    <property type="match status" value="1"/>
</dbReference>
<accession>A0ABS0LQX7</accession>
<protein>
    <submittedName>
        <fullName evidence="4">Ppx/GppA family phosphatase</fullName>
    </submittedName>
</protein>